<reference evidence="1 2" key="1">
    <citation type="journal article" date="2014" name="Int. J. Syst. Evol. Microbiol.">
        <title>Complete genome sequence of Corynebacterium casei LMG S-19264T (=DSM 44701T), isolated from a smear-ripened cheese.</title>
        <authorList>
            <consortium name="US DOE Joint Genome Institute (JGI-PGF)"/>
            <person name="Walter F."/>
            <person name="Albersmeier A."/>
            <person name="Kalinowski J."/>
            <person name="Ruckert C."/>
        </authorList>
    </citation>
    <scope>NUCLEOTIDE SEQUENCE [LARGE SCALE GENOMIC DNA]</scope>
    <source>
        <strain evidence="1 2">CGMCC 1.15295</strain>
    </source>
</reference>
<evidence type="ECO:0000313" key="2">
    <source>
        <dbReference type="Proteomes" id="UP000598120"/>
    </source>
</evidence>
<keyword evidence="2" id="KW-1185">Reference proteome</keyword>
<protein>
    <recommendedName>
        <fullName evidence="3">Lacal_2735 family protein</fullName>
    </recommendedName>
</protein>
<dbReference type="AlphaFoldDB" id="A0A8J2TPS4"/>
<dbReference type="Proteomes" id="UP000598120">
    <property type="component" value="Unassembled WGS sequence"/>
</dbReference>
<proteinExistence type="predicted"/>
<gene>
    <name evidence="1" type="ORF">GCM10011531_17940</name>
</gene>
<sequence>MKSHSEIKTHQLILQQKYKQLIEQAYNFRQTDSALSDFSEYKAIKLLNKLNRLKYLNRETLLTTTSN</sequence>
<organism evidence="1 2">
    <name type="scientific">Aquaticitalea lipolytica</name>
    <dbReference type="NCBI Taxonomy" id="1247562"/>
    <lineage>
        <taxon>Bacteria</taxon>
        <taxon>Pseudomonadati</taxon>
        <taxon>Bacteroidota</taxon>
        <taxon>Flavobacteriia</taxon>
        <taxon>Flavobacteriales</taxon>
        <taxon>Flavobacteriaceae</taxon>
        <taxon>Aquaticitalea</taxon>
    </lineage>
</organism>
<dbReference type="EMBL" id="BMIC01000003">
    <property type="protein sequence ID" value="GFZ87126.1"/>
    <property type="molecule type" value="Genomic_DNA"/>
</dbReference>
<dbReference type="RefSeq" id="WP_188606032.1">
    <property type="nucleotide sequence ID" value="NZ_BMIC01000003.1"/>
</dbReference>
<dbReference type="InterPro" id="IPR045493">
    <property type="entry name" value="DUF6435"/>
</dbReference>
<accession>A0A8J2TPS4</accession>
<name>A0A8J2TPS4_9FLAO</name>
<comment type="caution">
    <text evidence="1">The sequence shown here is derived from an EMBL/GenBank/DDBJ whole genome shotgun (WGS) entry which is preliminary data.</text>
</comment>
<evidence type="ECO:0008006" key="3">
    <source>
        <dbReference type="Google" id="ProtNLM"/>
    </source>
</evidence>
<evidence type="ECO:0000313" key="1">
    <source>
        <dbReference type="EMBL" id="GFZ87126.1"/>
    </source>
</evidence>
<dbReference type="NCBIfam" id="NF033487">
    <property type="entry name" value="Lacal_2735_fam"/>
    <property type="match status" value="1"/>
</dbReference>